<name>A0ABS0LNE7_9LACT</name>
<feature type="transmembrane region" description="Helical" evidence="1">
    <location>
        <begin position="98"/>
        <end position="123"/>
    </location>
</feature>
<gene>
    <name evidence="2" type="ORF">HZY91_02115</name>
</gene>
<sequence>MPSANLTFAEVVMYGIAILMVIVINRYFRSYLKYFEHWPLNLAIILLPTCLVLIYNLGWIIYGLNILPVIILLTAFVLGLQLYYYIRQVEVFYFQAYYLPASELVFMIFSTFLVGLLMLRIWLLFK</sequence>
<feature type="transmembrane region" description="Helical" evidence="1">
    <location>
        <begin position="40"/>
        <end position="60"/>
    </location>
</feature>
<keyword evidence="3" id="KW-1185">Reference proteome</keyword>
<evidence type="ECO:0000313" key="2">
    <source>
        <dbReference type="EMBL" id="MBG9985685.1"/>
    </source>
</evidence>
<keyword evidence="1" id="KW-1133">Transmembrane helix</keyword>
<comment type="caution">
    <text evidence="2">The sequence shown here is derived from an EMBL/GenBank/DDBJ whole genome shotgun (WGS) entry which is preliminary data.</text>
</comment>
<accession>A0ABS0LNE7</accession>
<dbReference type="Proteomes" id="UP000721415">
    <property type="component" value="Unassembled WGS sequence"/>
</dbReference>
<dbReference type="EMBL" id="JACBXQ010000001">
    <property type="protein sequence ID" value="MBG9985685.1"/>
    <property type="molecule type" value="Genomic_DNA"/>
</dbReference>
<protein>
    <submittedName>
        <fullName evidence="2">Uncharacterized protein</fullName>
    </submittedName>
</protein>
<evidence type="ECO:0000256" key="1">
    <source>
        <dbReference type="SAM" id="Phobius"/>
    </source>
</evidence>
<reference evidence="2 3" key="1">
    <citation type="submission" date="2020-07" db="EMBL/GenBank/DDBJ databases">
        <title>Facklamia lactis sp. nov., isolated from raw milk.</title>
        <authorList>
            <person name="Doll E.V."/>
            <person name="Huptas C."/>
            <person name="Staib L."/>
            <person name="Wenning M."/>
            <person name="Scherer S."/>
        </authorList>
    </citation>
    <scope>NUCLEOTIDE SEQUENCE [LARGE SCALE GENOMIC DNA]</scope>
    <source>
        <strain evidence="2 3">DSM 111018</strain>
    </source>
</reference>
<evidence type="ECO:0000313" key="3">
    <source>
        <dbReference type="Proteomes" id="UP000721415"/>
    </source>
</evidence>
<dbReference type="RefSeq" id="WP_197114211.1">
    <property type="nucleotide sequence ID" value="NZ_JACBXQ010000001.1"/>
</dbReference>
<proteinExistence type="predicted"/>
<feature type="transmembrane region" description="Helical" evidence="1">
    <location>
        <begin position="66"/>
        <end position="86"/>
    </location>
</feature>
<keyword evidence="1" id="KW-0812">Transmembrane</keyword>
<organism evidence="2 3">
    <name type="scientific">Facklamia lactis</name>
    <dbReference type="NCBI Taxonomy" id="2749967"/>
    <lineage>
        <taxon>Bacteria</taxon>
        <taxon>Bacillati</taxon>
        <taxon>Bacillota</taxon>
        <taxon>Bacilli</taxon>
        <taxon>Lactobacillales</taxon>
        <taxon>Aerococcaceae</taxon>
        <taxon>Facklamia</taxon>
    </lineage>
</organism>
<keyword evidence="1" id="KW-0472">Membrane</keyword>
<feature type="transmembrane region" description="Helical" evidence="1">
    <location>
        <begin position="6"/>
        <end position="28"/>
    </location>
</feature>